<keyword evidence="2" id="KW-1185">Reference proteome</keyword>
<dbReference type="Gene3D" id="1.20.910.10">
    <property type="entry name" value="Heme oxygenase-like"/>
    <property type="match status" value="1"/>
</dbReference>
<dbReference type="AlphaFoldDB" id="A0A1Y6ENY7"/>
<organism evidence="1 2">
    <name type="scientific">Altererythrobacter xiamenensis</name>
    <dbReference type="NCBI Taxonomy" id="1316679"/>
    <lineage>
        <taxon>Bacteria</taxon>
        <taxon>Pseudomonadati</taxon>
        <taxon>Pseudomonadota</taxon>
        <taxon>Alphaproteobacteria</taxon>
        <taxon>Sphingomonadales</taxon>
        <taxon>Erythrobacteraceae</taxon>
        <taxon>Altererythrobacter</taxon>
    </lineage>
</organism>
<evidence type="ECO:0000313" key="1">
    <source>
        <dbReference type="EMBL" id="SMQ64066.1"/>
    </source>
</evidence>
<dbReference type="EMBL" id="FXWG01000001">
    <property type="protein sequence ID" value="SMQ64066.1"/>
    <property type="molecule type" value="Genomic_DNA"/>
</dbReference>
<name>A0A1Y6ENY7_9SPHN</name>
<protein>
    <recommendedName>
        <fullName evidence="3">Heme oxygenase</fullName>
    </recommendedName>
</protein>
<dbReference type="InterPro" id="IPR016084">
    <property type="entry name" value="Haem_Oase-like_multi-hlx"/>
</dbReference>
<gene>
    <name evidence="1" type="ORF">SAMN06297468_0944</name>
</gene>
<evidence type="ECO:0008006" key="3">
    <source>
        <dbReference type="Google" id="ProtNLM"/>
    </source>
</evidence>
<dbReference type="Proteomes" id="UP000194420">
    <property type="component" value="Unassembled WGS sequence"/>
</dbReference>
<evidence type="ECO:0000313" key="2">
    <source>
        <dbReference type="Proteomes" id="UP000194420"/>
    </source>
</evidence>
<accession>A0A1Y6ENY7</accession>
<sequence length="160" mass="17189">MRKMGWSDRASYAHFLQVQRAARLALEIWAERFCPSAICPPRQSHLIERDLVALGVPPSGRVESFAIGEGANPIGFAWAMAGSSLGNRAILRDIELHADSKMTTAFLADPGMIAFWKALRPDLEQPATDLEAAAAARAAASVFDHFRKAAAAFAPAEAAA</sequence>
<dbReference type="OrthoDB" id="9149607at2"/>
<reference evidence="2" key="1">
    <citation type="submission" date="2017-04" db="EMBL/GenBank/DDBJ databases">
        <authorList>
            <person name="Varghese N."/>
            <person name="Submissions S."/>
        </authorList>
    </citation>
    <scope>NUCLEOTIDE SEQUENCE [LARGE SCALE GENOMIC DNA]</scope>
</reference>
<dbReference type="SUPFAM" id="SSF48613">
    <property type="entry name" value="Heme oxygenase-like"/>
    <property type="match status" value="1"/>
</dbReference>
<proteinExistence type="predicted"/>